<dbReference type="Proteomes" id="UP000265520">
    <property type="component" value="Unassembled WGS sequence"/>
</dbReference>
<dbReference type="AlphaFoldDB" id="A0A392VZT2"/>
<proteinExistence type="predicted"/>
<evidence type="ECO:0000313" key="1">
    <source>
        <dbReference type="EMBL" id="MCI93507.1"/>
    </source>
</evidence>
<evidence type="ECO:0000313" key="2">
    <source>
        <dbReference type="Proteomes" id="UP000265520"/>
    </source>
</evidence>
<name>A0A392VZT2_9FABA</name>
<feature type="non-terminal residue" evidence="1">
    <location>
        <position position="56"/>
    </location>
</feature>
<accession>A0A392VZT2</accession>
<reference evidence="1 2" key="1">
    <citation type="journal article" date="2018" name="Front. Plant Sci.">
        <title>Red Clover (Trifolium pratense) and Zigzag Clover (T. medium) - A Picture of Genomic Similarities and Differences.</title>
        <authorList>
            <person name="Dluhosova J."/>
            <person name="Istvanek J."/>
            <person name="Nedelnik J."/>
            <person name="Repkova J."/>
        </authorList>
    </citation>
    <scope>NUCLEOTIDE SEQUENCE [LARGE SCALE GENOMIC DNA]</scope>
    <source>
        <strain evidence="2">cv. 10/8</strain>
        <tissue evidence="1">Leaf</tissue>
    </source>
</reference>
<comment type="caution">
    <text evidence="1">The sequence shown here is derived from an EMBL/GenBank/DDBJ whole genome shotgun (WGS) entry which is preliminary data.</text>
</comment>
<protein>
    <submittedName>
        <fullName evidence="1">Uncharacterized protein</fullName>
    </submittedName>
</protein>
<sequence>MNFLQCIPLTLTWGLQVSSSRGYEVPSPNCSGSYRKNWEYDARSSSSSPPEDEESD</sequence>
<organism evidence="1 2">
    <name type="scientific">Trifolium medium</name>
    <dbReference type="NCBI Taxonomy" id="97028"/>
    <lineage>
        <taxon>Eukaryota</taxon>
        <taxon>Viridiplantae</taxon>
        <taxon>Streptophyta</taxon>
        <taxon>Embryophyta</taxon>
        <taxon>Tracheophyta</taxon>
        <taxon>Spermatophyta</taxon>
        <taxon>Magnoliopsida</taxon>
        <taxon>eudicotyledons</taxon>
        <taxon>Gunneridae</taxon>
        <taxon>Pentapetalae</taxon>
        <taxon>rosids</taxon>
        <taxon>fabids</taxon>
        <taxon>Fabales</taxon>
        <taxon>Fabaceae</taxon>
        <taxon>Papilionoideae</taxon>
        <taxon>50 kb inversion clade</taxon>
        <taxon>NPAAA clade</taxon>
        <taxon>Hologalegina</taxon>
        <taxon>IRL clade</taxon>
        <taxon>Trifolieae</taxon>
        <taxon>Trifolium</taxon>
    </lineage>
</organism>
<dbReference type="EMBL" id="LXQA011331119">
    <property type="protein sequence ID" value="MCI93507.1"/>
    <property type="molecule type" value="Genomic_DNA"/>
</dbReference>
<keyword evidence="2" id="KW-1185">Reference proteome</keyword>